<evidence type="ECO:0000313" key="2">
    <source>
        <dbReference type="Proteomes" id="UP001056120"/>
    </source>
</evidence>
<keyword evidence="2" id="KW-1185">Reference proteome</keyword>
<dbReference type="Proteomes" id="UP001056120">
    <property type="component" value="Linkage Group LG06"/>
</dbReference>
<protein>
    <submittedName>
        <fullName evidence="1">Uncharacterized protein</fullName>
    </submittedName>
</protein>
<sequence>MVVRRLRCPQPWLVVAVSGGNRGGGRLCWWLRMQQEVARGELCGEVVATCGSGGVPASVKLDEEDGDEEHGEARGGDRVKATLDPVRVLPDEDDGGAWRCRRTVGGEKLE</sequence>
<accession>A0ACB9J243</accession>
<gene>
    <name evidence="1" type="ORF">L1987_18502</name>
</gene>
<reference evidence="1 2" key="2">
    <citation type="journal article" date="2022" name="Mol. Ecol. Resour.">
        <title>The genomes of chicory, endive, great burdock and yacon provide insights into Asteraceae paleo-polyploidization history and plant inulin production.</title>
        <authorList>
            <person name="Fan W."/>
            <person name="Wang S."/>
            <person name="Wang H."/>
            <person name="Wang A."/>
            <person name="Jiang F."/>
            <person name="Liu H."/>
            <person name="Zhao H."/>
            <person name="Xu D."/>
            <person name="Zhang Y."/>
        </authorList>
    </citation>
    <scope>NUCLEOTIDE SEQUENCE [LARGE SCALE GENOMIC DNA]</scope>
    <source>
        <strain evidence="2">cv. Yunnan</strain>
        <tissue evidence="1">Leaves</tissue>
    </source>
</reference>
<organism evidence="1 2">
    <name type="scientific">Smallanthus sonchifolius</name>
    <dbReference type="NCBI Taxonomy" id="185202"/>
    <lineage>
        <taxon>Eukaryota</taxon>
        <taxon>Viridiplantae</taxon>
        <taxon>Streptophyta</taxon>
        <taxon>Embryophyta</taxon>
        <taxon>Tracheophyta</taxon>
        <taxon>Spermatophyta</taxon>
        <taxon>Magnoliopsida</taxon>
        <taxon>eudicotyledons</taxon>
        <taxon>Gunneridae</taxon>
        <taxon>Pentapetalae</taxon>
        <taxon>asterids</taxon>
        <taxon>campanulids</taxon>
        <taxon>Asterales</taxon>
        <taxon>Asteraceae</taxon>
        <taxon>Asteroideae</taxon>
        <taxon>Heliantheae alliance</taxon>
        <taxon>Millerieae</taxon>
        <taxon>Smallanthus</taxon>
    </lineage>
</organism>
<reference evidence="2" key="1">
    <citation type="journal article" date="2022" name="Mol. Ecol. Resour.">
        <title>The genomes of chicory, endive, great burdock and yacon provide insights into Asteraceae palaeo-polyploidization history and plant inulin production.</title>
        <authorList>
            <person name="Fan W."/>
            <person name="Wang S."/>
            <person name="Wang H."/>
            <person name="Wang A."/>
            <person name="Jiang F."/>
            <person name="Liu H."/>
            <person name="Zhao H."/>
            <person name="Xu D."/>
            <person name="Zhang Y."/>
        </authorList>
    </citation>
    <scope>NUCLEOTIDE SEQUENCE [LARGE SCALE GENOMIC DNA]</scope>
    <source>
        <strain evidence="2">cv. Yunnan</strain>
    </source>
</reference>
<comment type="caution">
    <text evidence="1">The sequence shown here is derived from an EMBL/GenBank/DDBJ whole genome shotgun (WGS) entry which is preliminary data.</text>
</comment>
<proteinExistence type="predicted"/>
<name>A0ACB9J243_9ASTR</name>
<evidence type="ECO:0000313" key="1">
    <source>
        <dbReference type="EMBL" id="KAI3813768.1"/>
    </source>
</evidence>
<dbReference type="EMBL" id="CM042023">
    <property type="protein sequence ID" value="KAI3813768.1"/>
    <property type="molecule type" value="Genomic_DNA"/>
</dbReference>